<protein>
    <submittedName>
        <fullName evidence="1">Uncharacterized protein</fullName>
    </submittedName>
</protein>
<reference evidence="1" key="2">
    <citation type="submission" date="2014-03" db="EMBL/GenBank/DDBJ databases">
        <authorList>
            <person name="Genoscope - CEA"/>
        </authorList>
    </citation>
    <scope>NUCLEOTIDE SEQUENCE</scope>
</reference>
<organism evidence="1 2">
    <name type="scientific">Oncorhynchus mykiss</name>
    <name type="common">Rainbow trout</name>
    <name type="synonym">Salmo gairdneri</name>
    <dbReference type="NCBI Taxonomy" id="8022"/>
    <lineage>
        <taxon>Eukaryota</taxon>
        <taxon>Metazoa</taxon>
        <taxon>Chordata</taxon>
        <taxon>Craniata</taxon>
        <taxon>Vertebrata</taxon>
        <taxon>Euteleostomi</taxon>
        <taxon>Actinopterygii</taxon>
        <taxon>Neopterygii</taxon>
        <taxon>Teleostei</taxon>
        <taxon>Protacanthopterygii</taxon>
        <taxon>Salmoniformes</taxon>
        <taxon>Salmonidae</taxon>
        <taxon>Salmoninae</taxon>
        <taxon>Oncorhynchus</taxon>
    </lineage>
</organism>
<evidence type="ECO:0000313" key="1">
    <source>
        <dbReference type="EMBL" id="CDQ96799.1"/>
    </source>
</evidence>
<proteinExistence type="predicted"/>
<dbReference type="Proteomes" id="UP000193380">
    <property type="component" value="Unassembled WGS sequence"/>
</dbReference>
<dbReference type="PaxDb" id="8022-A0A060Z522"/>
<dbReference type="AlphaFoldDB" id="A0A060Z522"/>
<gene>
    <name evidence="1" type="ORF">GSONMT00011552001</name>
</gene>
<evidence type="ECO:0000313" key="2">
    <source>
        <dbReference type="Proteomes" id="UP000193380"/>
    </source>
</evidence>
<name>A0A060Z522_ONCMY</name>
<sequence>MLKSLKCSWTQDVTGHGEWLNDVICDVFSCLIQGPAGAPGKHGIKGETGAAGPSGPPVSQDSVLDAPLLSLFNYPTIYQSVIYCSAP</sequence>
<reference evidence="1" key="1">
    <citation type="journal article" date="2014" name="Nat. Commun.">
        <title>The rainbow trout genome provides novel insights into evolution after whole-genome duplication in vertebrates.</title>
        <authorList>
            <person name="Berthelot C."/>
            <person name="Brunet F."/>
            <person name="Chalopin D."/>
            <person name="Juanchich A."/>
            <person name="Bernard M."/>
            <person name="Noel B."/>
            <person name="Bento P."/>
            <person name="Da Silva C."/>
            <person name="Labadie K."/>
            <person name="Alberti A."/>
            <person name="Aury J.M."/>
            <person name="Louis A."/>
            <person name="Dehais P."/>
            <person name="Bardou P."/>
            <person name="Montfort J."/>
            <person name="Klopp C."/>
            <person name="Cabau C."/>
            <person name="Gaspin C."/>
            <person name="Thorgaard G.H."/>
            <person name="Boussaha M."/>
            <person name="Quillet E."/>
            <person name="Guyomard R."/>
            <person name="Galiana D."/>
            <person name="Bobe J."/>
            <person name="Volff J.N."/>
            <person name="Genet C."/>
            <person name="Wincker P."/>
            <person name="Jaillon O."/>
            <person name="Roest Crollius H."/>
            <person name="Guiguen Y."/>
        </authorList>
    </citation>
    <scope>NUCLEOTIDE SEQUENCE [LARGE SCALE GENOMIC DNA]</scope>
</reference>
<dbReference type="EMBL" id="FR927354">
    <property type="protein sequence ID" value="CDQ96799.1"/>
    <property type="molecule type" value="Genomic_DNA"/>
</dbReference>
<dbReference type="Gene3D" id="1.20.5.320">
    <property type="entry name" value="6-Phosphogluconate Dehydrogenase, domain 3"/>
    <property type="match status" value="1"/>
</dbReference>
<accession>A0A060Z522</accession>